<evidence type="ECO:0000256" key="3">
    <source>
        <dbReference type="ARBA" id="ARBA00023237"/>
    </source>
</evidence>
<dbReference type="PROSITE" id="PS51123">
    <property type="entry name" value="OMPA_2"/>
    <property type="match status" value="1"/>
</dbReference>
<evidence type="ECO:0000256" key="4">
    <source>
        <dbReference type="PROSITE-ProRule" id="PRU00473"/>
    </source>
</evidence>
<evidence type="ECO:0000256" key="1">
    <source>
        <dbReference type="ARBA" id="ARBA00004442"/>
    </source>
</evidence>
<keyword evidence="6" id="KW-0732">Signal</keyword>
<evidence type="ECO:0000313" key="8">
    <source>
        <dbReference type="EMBL" id="MBO0949623.1"/>
    </source>
</evidence>
<sequence>MIRLSYLRLSWLSLAILLSGTATAQTSNDLSATFNSLLGKGVVNRWIKNEPITTSIRDADKRIDLNDSFGNDQTFRPIHRRPRSATGGYILTPGFYELRSRSYCIRAGTHAPSNGDGYLYAPLLGRQKDIVATVLAESARHSEIDQHQVQLLLWAIIARSDFSTMNSELVGVATTLLTPSQLLRLNKQALMGIALSLIDSPEITASLRSIFSAEHQIRELIGQAQSSFQDIEQLAMLAGPALVDNPDVRRGRWSKHPDGYYIRYFPAGYSRTVVQLYVPEGLSTVELDFTDDVAVPANTGAQRLALSNVPYDTTGYAPEEHPVMAQQSKTVPAVIPISPTPKPSVVAPVPTPQYQRICGLVVDADKRTAITGATLTVGSQQLVTDREGRFSLLNLTAGRYISLITEAPNYMPDSLETEIKRLSDCQSLVVYLKPVPVLRTSASVVLGNTPMREGDRIVLENIQFEQSRSDLLPAGRAELDKVVAWMQSHETVTIELSGHTSNEGSRNLNLTLSKARAAACKSYLIRQGIEAGRTKTAGYGPDQPIVSNDSPEKAKNRRVELKIEHL</sequence>
<keyword evidence="3" id="KW-0998">Cell outer membrane</keyword>
<feature type="chain" id="PRO_5045874733" evidence="6">
    <location>
        <begin position="25"/>
        <end position="566"/>
    </location>
</feature>
<evidence type="ECO:0000256" key="6">
    <source>
        <dbReference type="SAM" id="SignalP"/>
    </source>
</evidence>
<dbReference type="InterPro" id="IPR006664">
    <property type="entry name" value="OMP_bac"/>
</dbReference>
<dbReference type="SUPFAM" id="SSF49452">
    <property type="entry name" value="Starch-binding domain-like"/>
    <property type="match status" value="1"/>
</dbReference>
<dbReference type="PANTHER" id="PTHR30329">
    <property type="entry name" value="STATOR ELEMENT OF FLAGELLAR MOTOR COMPLEX"/>
    <property type="match status" value="1"/>
</dbReference>
<dbReference type="Gene3D" id="3.30.1330.60">
    <property type="entry name" value="OmpA-like domain"/>
    <property type="match status" value="1"/>
</dbReference>
<comment type="subcellular location">
    <subcellularLocation>
        <location evidence="1">Cell outer membrane</location>
    </subcellularLocation>
</comment>
<feature type="region of interest" description="Disordered" evidence="5">
    <location>
        <begin position="534"/>
        <end position="558"/>
    </location>
</feature>
<protein>
    <submittedName>
        <fullName evidence="8">OmpA family protein</fullName>
    </submittedName>
</protein>
<keyword evidence="9" id="KW-1185">Reference proteome</keyword>
<reference evidence="8 9" key="1">
    <citation type="submission" date="2021-03" db="EMBL/GenBank/DDBJ databases">
        <title>Fibrella sp. HMF5405 genome sequencing and assembly.</title>
        <authorList>
            <person name="Kang H."/>
            <person name="Kim H."/>
            <person name="Bae S."/>
            <person name="Joh K."/>
        </authorList>
    </citation>
    <scope>NUCLEOTIDE SEQUENCE [LARGE SCALE GENOMIC DNA]</scope>
    <source>
        <strain evidence="8 9">HMF5405</strain>
    </source>
</reference>
<gene>
    <name evidence="8" type="ORF">J2I46_13585</name>
</gene>
<dbReference type="Gene3D" id="2.60.40.1120">
    <property type="entry name" value="Carboxypeptidase-like, regulatory domain"/>
    <property type="match status" value="1"/>
</dbReference>
<dbReference type="InterPro" id="IPR036737">
    <property type="entry name" value="OmpA-like_sf"/>
</dbReference>
<dbReference type="SUPFAM" id="SSF103088">
    <property type="entry name" value="OmpA-like"/>
    <property type="match status" value="1"/>
</dbReference>
<dbReference type="InterPro" id="IPR006665">
    <property type="entry name" value="OmpA-like"/>
</dbReference>
<dbReference type="CDD" id="cd07185">
    <property type="entry name" value="OmpA_C-like"/>
    <property type="match status" value="1"/>
</dbReference>
<organism evidence="8 9">
    <name type="scientific">Fibrella forsythiae</name>
    <dbReference type="NCBI Taxonomy" id="2817061"/>
    <lineage>
        <taxon>Bacteria</taxon>
        <taxon>Pseudomonadati</taxon>
        <taxon>Bacteroidota</taxon>
        <taxon>Cytophagia</taxon>
        <taxon>Cytophagales</taxon>
        <taxon>Spirosomataceae</taxon>
        <taxon>Fibrella</taxon>
    </lineage>
</organism>
<dbReference type="PANTHER" id="PTHR30329:SF21">
    <property type="entry name" value="LIPOPROTEIN YIAD-RELATED"/>
    <property type="match status" value="1"/>
</dbReference>
<comment type="caution">
    <text evidence="8">The sequence shown here is derived from an EMBL/GenBank/DDBJ whole genome shotgun (WGS) entry which is preliminary data.</text>
</comment>
<evidence type="ECO:0000256" key="5">
    <source>
        <dbReference type="SAM" id="MobiDB-lite"/>
    </source>
</evidence>
<dbReference type="InterPro" id="IPR050330">
    <property type="entry name" value="Bact_OuterMem_StrucFunc"/>
</dbReference>
<evidence type="ECO:0000313" key="9">
    <source>
        <dbReference type="Proteomes" id="UP000664628"/>
    </source>
</evidence>
<evidence type="ECO:0000256" key="2">
    <source>
        <dbReference type="ARBA" id="ARBA00023136"/>
    </source>
</evidence>
<feature type="domain" description="OmpA-like" evidence="7">
    <location>
        <begin position="451"/>
        <end position="566"/>
    </location>
</feature>
<evidence type="ECO:0000259" key="7">
    <source>
        <dbReference type="PROSITE" id="PS51123"/>
    </source>
</evidence>
<feature type="signal peptide" evidence="6">
    <location>
        <begin position="1"/>
        <end position="24"/>
    </location>
</feature>
<dbReference type="Proteomes" id="UP000664628">
    <property type="component" value="Unassembled WGS sequence"/>
</dbReference>
<dbReference type="RefSeq" id="WP_207329570.1">
    <property type="nucleotide sequence ID" value="NZ_JAFMYW010000003.1"/>
</dbReference>
<dbReference type="EMBL" id="JAFMYW010000003">
    <property type="protein sequence ID" value="MBO0949623.1"/>
    <property type="molecule type" value="Genomic_DNA"/>
</dbReference>
<name>A0ABS3JHZ6_9BACT</name>
<dbReference type="Pfam" id="PF00691">
    <property type="entry name" value="OmpA"/>
    <property type="match status" value="1"/>
</dbReference>
<dbReference type="InterPro" id="IPR013784">
    <property type="entry name" value="Carb-bd-like_fold"/>
</dbReference>
<dbReference type="PRINTS" id="PR01021">
    <property type="entry name" value="OMPADOMAIN"/>
</dbReference>
<keyword evidence="2 4" id="KW-0472">Membrane</keyword>
<proteinExistence type="predicted"/>
<accession>A0ABS3JHZ6</accession>